<evidence type="ECO:0000256" key="6">
    <source>
        <dbReference type="ARBA" id="ARBA00022729"/>
    </source>
</evidence>
<dbReference type="InterPro" id="IPR008424">
    <property type="entry name" value="Ig_C2-set"/>
</dbReference>
<dbReference type="EMBL" id="JACAGB010000003">
    <property type="protein sequence ID" value="KAF6373176.1"/>
    <property type="molecule type" value="Genomic_DNA"/>
</dbReference>
<dbReference type="SMART" id="SM00409">
    <property type="entry name" value="IG"/>
    <property type="match status" value="3"/>
</dbReference>
<dbReference type="Pfam" id="PF09191">
    <property type="entry name" value="CD4-extracel"/>
    <property type="match status" value="1"/>
</dbReference>
<dbReference type="Pfam" id="PF05790">
    <property type="entry name" value="C2-set"/>
    <property type="match status" value="2"/>
</dbReference>
<dbReference type="GO" id="GO:0007155">
    <property type="term" value="P:cell adhesion"/>
    <property type="evidence" value="ECO:0007669"/>
    <property type="project" value="InterPro"/>
</dbReference>
<dbReference type="InterPro" id="IPR013783">
    <property type="entry name" value="Ig-like_fold"/>
</dbReference>
<comment type="caution">
    <text evidence="21">The sequence shown here is derived from an EMBL/GenBank/DDBJ whole genome shotgun (WGS) entry which is preliminary data.</text>
</comment>
<dbReference type="GO" id="GO:0051240">
    <property type="term" value="P:positive regulation of multicellular organismal process"/>
    <property type="evidence" value="ECO:0007669"/>
    <property type="project" value="UniProtKB-ARBA"/>
</dbReference>
<evidence type="ECO:0000256" key="3">
    <source>
        <dbReference type="ARBA" id="ARBA00022475"/>
    </source>
</evidence>
<dbReference type="FunFam" id="1.20.5.900:FF:000001">
    <property type="entry name" value="T-cell surface glycoprotein CD4"/>
    <property type="match status" value="1"/>
</dbReference>
<sequence length="499" mass="56023">MASASGLWSRQVECPLRSSLKALPLLQGKAQVPACLSKATMHQGASFRHLLLLLQLALLLGATQGREVVLGKAGGEVDLPCKASQKKSMAFIWKDSLGTMILRTHDFPSMTLNLLKGTSKQSNRVDSKKALWKEGSFPLVIRNLEITDSGIYSCTAENKETQVELVVFKLNAKLDFQNRIQLLQGQSLTLTLESPPGRNPSVEWKGPGNRERSRGKSLSLSRLEFQDSGTWTCTVSLDTNKLMFEINILVLAFRMVSDTIYTKVGEPVEFSFPLTFEDENLVGELSWQEEGTSSLQSWVTFSLKNRKVSKGTVRKDRKIQLKETLPLHFSLPQASLQDVGSGHLTLNLSQGQLHQKVNLVVMRMTKTQNQVTCEVLGPSPPKLTLSLKLHNQSAKVSSQEKQVQLLNPEVGTWHCLLTDKNQVLLESSVEFLYPELTQSWPKLLAIVLGSFLVFTGICIFCCVKCWHRRRKEERMSQIKRLLSEKKTCQCPHRFQKTCI</sequence>
<keyword evidence="15" id="KW-0449">Lipoprotein</keyword>
<dbReference type="Pfam" id="PF12104">
    <property type="entry name" value="Tcell_CD4_C"/>
    <property type="match status" value="1"/>
</dbReference>
<protein>
    <recommendedName>
        <fullName evidence="2">T-cell surface glycoprotein CD4</fullName>
    </recommendedName>
    <alternativeName>
        <fullName evidence="17">T-cell surface antigen T4/Leu-3</fullName>
    </alternativeName>
</protein>
<dbReference type="InterPro" id="IPR015274">
    <property type="entry name" value="CD4-extracel"/>
</dbReference>
<dbReference type="AlphaFoldDB" id="A0A7J7ZGU3"/>
<name>A0A7J7ZGU3_PIPKU</name>
<keyword evidence="14" id="KW-0325">Glycoprotein</keyword>
<evidence type="ECO:0000256" key="9">
    <source>
        <dbReference type="ARBA" id="ARBA00022989"/>
    </source>
</evidence>
<dbReference type="PANTHER" id="PTHR11422">
    <property type="entry name" value="T-CELL SURFACE GLYCOPROTEIN CD4"/>
    <property type="match status" value="1"/>
</dbReference>
<keyword evidence="7" id="KW-0677">Repeat</keyword>
<evidence type="ECO:0000256" key="2">
    <source>
        <dbReference type="ARBA" id="ARBA00016522"/>
    </source>
</evidence>
<proteinExistence type="predicted"/>
<dbReference type="InterPro" id="IPR000973">
    <property type="entry name" value="CD4"/>
</dbReference>
<dbReference type="InterPro" id="IPR003598">
    <property type="entry name" value="Ig_sub2"/>
</dbReference>
<keyword evidence="10" id="KW-1064">Adaptive immunity</keyword>
<dbReference type="FunFam" id="2.60.40.10:FF:001105">
    <property type="entry name" value="T-cell surface glycoprotein CD4"/>
    <property type="match status" value="1"/>
</dbReference>
<feature type="region of interest" description="Disordered" evidence="18">
    <location>
        <begin position="193"/>
        <end position="217"/>
    </location>
</feature>
<feature type="domain" description="Ig-like" evidence="20">
    <location>
        <begin position="184"/>
        <end position="243"/>
    </location>
</feature>
<dbReference type="CDD" id="cd22570">
    <property type="entry name" value="CD4_CD"/>
    <property type="match status" value="1"/>
</dbReference>
<keyword evidence="8" id="KW-0391">Immunity</keyword>
<keyword evidence="16" id="KW-0393">Immunoglobulin domain</keyword>
<evidence type="ECO:0000256" key="12">
    <source>
        <dbReference type="ARBA" id="ARBA00023139"/>
    </source>
</evidence>
<comment type="subcellular location">
    <subcellularLocation>
        <location evidence="1">Cell membrane</location>
        <topology evidence="1">Single-pass type I membrane protein</topology>
    </subcellularLocation>
</comment>
<evidence type="ECO:0000256" key="11">
    <source>
        <dbReference type="ARBA" id="ARBA00023136"/>
    </source>
</evidence>
<dbReference type="GO" id="GO:0009897">
    <property type="term" value="C:external side of plasma membrane"/>
    <property type="evidence" value="ECO:0007669"/>
    <property type="project" value="UniProtKB-ARBA"/>
</dbReference>
<evidence type="ECO:0000256" key="7">
    <source>
        <dbReference type="ARBA" id="ARBA00022737"/>
    </source>
</evidence>
<evidence type="ECO:0000256" key="13">
    <source>
        <dbReference type="ARBA" id="ARBA00023157"/>
    </source>
</evidence>
<evidence type="ECO:0000256" key="5">
    <source>
        <dbReference type="ARBA" id="ARBA00022692"/>
    </source>
</evidence>
<evidence type="ECO:0000313" key="22">
    <source>
        <dbReference type="Proteomes" id="UP000558488"/>
    </source>
</evidence>
<keyword evidence="6" id="KW-0732">Signal</keyword>
<evidence type="ECO:0000256" key="8">
    <source>
        <dbReference type="ARBA" id="ARBA00022859"/>
    </source>
</evidence>
<dbReference type="Gene3D" id="1.20.5.900">
    <property type="entry name" value="transmembrane domain of human cd4"/>
    <property type="match status" value="1"/>
</dbReference>
<dbReference type="InterPro" id="IPR036179">
    <property type="entry name" value="Ig-like_dom_sf"/>
</dbReference>
<evidence type="ECO:0000256" key="1">
    <source>
        <dbReference type="ARBA" id="ARBA00004251"/>
    </source>
</evidence>
<evidence type="ECO:0000256" key="10">
    <source>
        <dbReference type="ARBA" id="ARBA00023130"/>
    </source>
</evidence>
<dbReference type="FunFam" id="2.60.40.10:FF:001253">
    <property type="entry name" value="T-cell surface glycoprotein CD4"/>
    <property type="match status" value="1"/>
</dbReference>
<keyword evidence="4" id="KW-0597">Phosphoprotein</keyword>
<dbReference type="GO" id="GO:0002684">
    <property type="term" value="P:positive regulation of immune system process"/>
    <property type="evidence" value="ECO:0007669"/>
    <property type="project" value="UniProtKB-ARBA"/>
</dbReference>
<dbReference type="InterPro" id="IPR003599">
    <property type="entry name" value="Ig_sub"/>
</dbReference>
<dbReference type="SMART" id="SM00408">
    <property type="entry name" value="IGc2"/>
    <property type="match status" value="2"/>
</dbReference>
<evidence type="ECO:0000256" key="19">
    <source>
        <dbReference type="SAM" id="Phobius"/>
    </source>
</evidence>
<dbReference type="SUPFAM" id="SSF48726">
    <property type="entry name" value="Immunoglobulin"/>
    <property type="match status" value="4"/>
</dbReference>
<dbReference type="InterPro" id="IPR021963">
    <property type="entry name" value="Tcell_CD4_Cterm"/>
</dbReference>
<evidence type="ECO:0000256" key="17">
    <source>
        <dbReference type="ARBA" id="ARBA00029974"/>
    </source>
</evidence>
<keyword evidence="13" id="KW-1015">Disulfide bond</keyword>
<evidence type="ECO:0000256" key="15">
    <source>
        <dbReference type="ARBA" id="ARBA00023288"/>
    </source>
</evidence>
<keyword evidence="3" id="KW-1003">Cell membrane</keyword>
<evidence type="ECO:0000259" key="20">
    <source>
        <dbReference type="PROSITE" id="PS50835"/>
    </source>
</evidence>
<dbReference type="Proteomes" id="UP000558488">
    <property type="component" value="Unassembled WGS sequence"/>
</dbReference>
<dbReference type="SMART" id="SM00406">
    <property type="entry name" value="IGv"/>
    <property type="match status" value="1"/>
</dbReference>
<accession>A0A7J7ZGU3</accession>
<keyword evidence="5 19" id="KW-0812">Transmembrane</keyword>
<dbReference type="FunFam" id="2.60.40.10:FF:001221">
    <property type="entry name" value="T-cell surface glycoprotein CD4"/>
    <property type="match status" value="1"/>
</dbReference>
<dbReference type="PRINTS" id="PR00692">
    <property type="entry name" value="CD4TCANTIGEN"/>
</dbReference>
<evidence type="ECO:0000256" key="14">
    <source>
        <dbReference type="ARBA" id="ARBA00023180"/>
    </source>
</evidence>
<organism evidence="21 22">
    <name type="scientific">Pipistrellus kuhlii</name>
    <name type="common">Kuhl's pipistrelle</name>
    <dbReference type="NCBI Taxonomy" id="59472"/>
    <lineage>
        <taxon>Eukaryota</taxon>
        <taxon>Metazoa</taxon>
        <taxon>Chordata</taxon>
        <taxon>Craniata</taxon>
        <taxon>Vertebrata</taxon>
        <taxon>Euteleostomi</taxon>
        <taxon>Mammalia</taxon>
        <taxon>Eutheria</taxon>
        <taxon>Laurasiatheria</taxon>
        <taxon>Chiroptera</taxon>
        <taxon>Yangochiroptera</taxon>
        <taxon>Vespertilionidae</taxon>
        <taxon>Pipistrellus</taxon>
    </lineage>
</organism>
<evidence type="ECO:0000256" key="4">
    <source>
        <dbReference type="ARBA" id="ARBA00022553"/>
    </source>
</evidence>
<reference evidence="21 22" key="1">
    <citation type="journal article" date="2020" name="Nature">
        <title>Six reference-quality genomes reveal evolution of bat adaptations.</title>
        <authorList>
            <person name="Jebb D."/>
            <person name="Huang Z."/>
            <person name="Pippel M."/>
            <person name="Hughes G.M."/>
            <person name="Lavrichenko K."/>
            <person name="Devanna P."/>
            <person name="Winkler S."/>
            <person name="Jermiin L.S."/>
            <person name="Skirmuntt E.C."/>
            <person name="Katzourakis A."/>
            <person name="Burkitt-Gray L."/>
            <person name="Ray D.A."/>
            <person name="Sullivan K.A.M."/>
            <person name="Roscito J.G."/>
            <person name="Kirilenko B.M."/>
            <person name="Davalos L.M."/>
            <person name="Corthals A.P."/>
            <person name="Power M.L."/>
            <person name="Jones G."/>
            <person name="Ransome R.D."/>
            <person name="Dechmann D.K.N."/>
            <person name="Locatelli A.G."/>
            <person name="Puechmaille S.J."/>
            <person name="Fedrigo O."/>
            <person name="Jarvis E.D."/>
            <person name="Hiller M."/>
            <person name="Vernes S.C."/>
            <person name="Myers E.W."/>
            <person name="Teeling E.C."/>
        </authorList>
    </citation>
    <scope>NUCLEOTIDE SEQUENCE [LARGE SCALE GENOMIC DNA]</scope>
    <source>
        <strain evidence="21">MPipKuh1</strain>
        <tissue evidence="21">Flight muscle</tissue>
    </source>
</reference>
<keyword evidence="11 19" id="KW-0472">Membrane</keyword>
<feature type="transmembrane region" description="Helical" evidence="19">
    <location>
        <begin position="443"/>
        <end position="466"/>
    </location>
</feature>
<dbReference type="GO" id="GO:0015026">
    <property type="term" value="F:coreceptor activity"/>
    <property type="evidence" value="ECO:0007669"/>
    <property type="project" value="InterPro"/>
</dbReference>
<dbReference type="GO" id="GO:0002250">
    <property type="term" value="P:adaptive immune response"/>
    <property type="evidence" value="ECO:0007669"/>
    <property type="project" value="UniProtKB-KW"/>
</dbReference>
<keyword evidence="12" id="KW-0564">Palmitate</keyword>
<dbReference type="Gene3D" id="2.60.40.10">
    <property type="entry name" value="Immunoglobulins"/>
    <property type="match status" value="4"/>
</dbReference>
<feature type="domain" description="Ig-like" evidence="20">
    <location>
        <begin position="74"/>
        <end position="166"/>
    </location>
</feature>
<dbReference type="PROSITE" id="PS50835">
    <property type="entry name" value="IG_LIKE"/>
    <property type="match status" value="2"/>
</dbReference>
<keyword evidence="22" id="KW-1185">Reference proteome</keyword>
<evidence type="ECO:0000256" key="16">
    <source>
        <dbReference type="ARBA" id="ARBA00023319"/>
    </source>
</evidence>
<gene>
    <name evidence="21" type="ORF">mPipKuh1_002426</name>
</gene>
<keyword evidence="9 19" id="KW-1133">Transmembrane helix</keyword>
<evidence type="ECO:0000313" key="21">
    <source>
        <dbReference type="EMBL" id="KAF6373176.1"/>
    </source>
</evidence>
<evidence type="ECO:0000256" key="18">
    <source>
        <dbReference type="SAM" id="MobiDB-lite"/>
    </source>
</evidence>
<dbReference type="Pfam" id="PF07686">
    <property type="entry name" value="V-set"/>
    <property type="match status" value="1"/>
</dbReference>
<dbReference type="GO" id="GO:0050863">
    <property type="term" value="P:regulation of T cell activation"/>
    <property type="evidence" value="ECO:0007669"/>
    <property type="project" value="UniProtKB-ARBA"/>
</dbReference>
<dbReference type="InterPro" id="IPR013106">
    <property type="entry name" value="Ig_V-set"/>
</dbReference>
<dbReference type="PANTHER" id="PTHR11422:SF0">
    <property type="entry name" value="T-CELL SURFACE GLYCOPROTEIN CD4"/>
    <property type="match status" value="1"/>
</dbReference>
<dbReference type="InterPro" id="IPR007110">
    <property type="entry name" value="Ig-like_dom"/>
</dbReference>